<sequence>MEIEMFFKNKIYKFLRERDFEKAKNLLQREIEEDPENPNLYQLLGDIYLETGEEEKALENYKKSLKISKDKKEEIELLPIFLKIKKIEGENLSVNVPICDISLKYGLKEEFKNVFINYFKGLLNSRKKEEGIKFIESLFKEESIKNEFLFYFLSNFGEGEENLKKAISEYEKKGDKENVINLKRFFGGGVDIQKLKDIIKIEGIEERKLEPEGTLELAELLDNIGSKEEALNEYLSSIYGFCVERNDFEKCKEIITKMKNLGIPDERIEKVEEFIENPPTVKTEINYDEIFSSLQKRLDEIVQEDIENLKRIGAIFSSSLLHNESIRIFESILKKNISIDKFIEYYLYSLYETGEYEKIIEIEALDLAREDILKYFKAISYEKLGDINSALEILSGIYEKNPDFMDIEERLRKIKGEEVIMVPEEEVIEEAVEEVEVIQEISQESPKEERKGFNERIIIIY</sequence>
<dbReference type="Gene3D" id="1.25.40.10">
    <property type="entry name" value="Tetratricopeptide repeat domain"/>
    <property type="match status" value="2"/>
</dbReference>
<dbReference type="PROSITE" id="PS50293">
    <property type="entry name" value="TPR_REGION"/>
    <property type="match status" value="1"/>
</dbReference>
<accession>A0A7V4E360</accession>
<dbReference type="EMBL" id="DTDP01000054">
    <property type="protein sequence ID" value="HGK53627.1"/>
    <property type="molecule type" value="Genomic_DNA"/>
</dbReference>
<dbReference type="Pfam" id="PF14559">
    <property type="entry name" value="TPR_19"/>
    <property type="match status" value="1"/>
</dbReference>
<protein>
    <submittedName>
        <fullName evidence="2">Tetratricopeptide repeat protein</fullName>
    </submittedName>
</protein>
<dbReference type="SMART" id="SM00028">
    <property type="entry name" value="TPR"/>
    <property type="match status" value="3"/>
</dbReference>
<organism evidence="2">
    <name type="scientific">candidate division WOR-3 bacterium</name>
    <dbReference type="NCBI Taxonomy" id="2052148"/>
    <lineage>
        <taxon>Bacteria</taxon>
        <taxon>Bacteria division WOR-3</taxon>
    </lineage>
</organism>
<proteinExistence type="predicted"/>
<evidence type="ECO:0000256" key="1">
    <source>
        <dbReference type="PROSITE-ProRule" id="PRU00339"/>
    </source>
</evidence>
<evidence type="ECO:0000313" key="2">
    <source>
        <dbReference type="EMBL" id="HGK53627.1"/>
    </source>
</evidence>
<feature type="repeat" description="TPR" evidence="1">
    <location>
        <begin position="38"/>
        <end position="71"/>
    </location>
</feature>
<dbReference type="InterPro" id="IPR011990">
    <property type="entry name" value="TPR-like_helical_dom_sf"/>
</dbReference>
<name>A0A7V4E360_UNCW3</name>
<reference evidence="2" key="1">
    <citation type="journal article" date="2020" name="mSystems">
        <title>Genome- and Community-Level Interaction Insights into Carbon Utilization and Element Cycling Functions of Hydrothermarchaeota in Hydrothermal Sediment.</title>
        <authorList>
            <person name="Zhou Z."/>
            <person name="Liu Y."/>
            <person name="Xu W."/>
            <person name="Pan J."/>
            <person name="Luo Z.H."/>
            <person name="Li M."/>
        </authorList>
    </citation>
    <scope>NUCLEOTIDE SEQUENCE [LARGE SCALE GENOMIC DNA]</scope>
    <source>
        <strain evidence="2">SpSt-695</strain>
    </source>
</reference>
<dbReference type="AlphaFoldDB" id="A0A7V4E360"/>
<comment type="caution">
    <text evidence="2">The sequence shown here is derived from an EMBL/GenBank/DDBJ whole genome shotgun (WGS) entry which is preliminary data.</text>
</comment>
<keyword evidence="1" id="KW-0802">TPR repeat</keyword>
<dbReference type="PROSITE" id="PS50005">
    <property type="entry name" value="TPR"/>
    <property type="match status" value="1"/>
</dbReference>
<dbReference type="InterPro" id="IPR019734">
    <property type="entry name" value="TPR_rpt"/>
</dbReference>
<gene>
    <name evidence="2" type="ORF">ENU72_01215</name>
</gene>
<dbReference type="SUPFAM" id="SSF48452">
    <property type="entry name" value="TPR-like"/>
    <property type="match status" value="1"/>
</dbReference>